<evidence type="ECO:0008006" key="3">
    <source>
        <dbReference type="Google" id="ProtNLM"/>
    </source>
</evidence>
<dbReference type="Proteomes" id="UP000189681">
    <property type="component" value="Unassembled WGS sequence"/>
</dbReference>
<organism evidence="1 2">
    <name type="scientific">Candidatus Brocadia carolinensis</name>
    <dbReference type="NCBI Taxonomy" id="1004156"/>
    <lineage>
        <taxon>Bacteria</taxon>
        <taxon>Pseudomonadati</taxon>
        <taxon>Planctomycetota</taxon>
        <taxon>Candidatus Brocadiia</taxon>
        <taxon>Candidatus Brocadiales</taxon>
        <taxon>Candidatus Brocadiaceae</taxon>
        <taxon>Candidatus Brocadia</taxon>
    </lineage>
</organism>
<dbReference type="Pfam" id="PF13489">
    <property type="entry name" value="Methyltransf_23"/>
    <property type="match status" value="1"/>
</dbReference>
<dbReference type="SUPFAM" id="SSF53335">
    <property type="entry name" value="S-adenosyl-L-methionine-dependent methyltransferases"/>
    <property type="match status" value="1"/>
</dbReference>
<gene>
    <name evidence="1" type="ORF">AYP45_14795</name>
</gene>
<proteinExistence type="predicted"/>
<dbReference type="STRING" id="1004156.AYP45_14795"/>
<dbReference type="Gene3D" id="3.40.50.150">
    <property type="entry name" value="Vaccinia Virus protein VP39"/>
    <property type="match status" value="1"/>
</dbReference>
<evidence type="ECO:0000313" key="1">
    <source>
        <dbReference type="EMBL" id="OOP55434.1"/>
    </source>
</evidence>
<dbReference type="InterPro" id="IPR029063">
    <property type="entry name" value="SAM-dependent_MTases_sf"/>
</dbReference>
<sequence>MLVFLLNYNTYNKYLFKRPDSSDEAYYGEAFYNAFNNSPVNELLYEIAECNSCQFIYLTEVLNDMGMGLLYNEWLAKEMLRVHYSKLPHIVYHDQLVSILRKHFRNKQQPTLMDFGSGYGRFVEMSVQKGFNTFAFDISSDKNNFMDNMGVTIINNLSKSKNFFHVIWVNQVLEHISAPLNIVKQLAESLTGDGLIYIAVPDCSNIKKIMAQKPLSQEQFKLLSPHQHINAFTNKTLKLLGINSGLTPLGMGDFLKLYNNKLTPAELKFLIKKTIKKFR</sequence>
<protein>
    <recommendedName>
        <fullName evidence="3">Methyltransferase type 11 domain-containing protein</fullName>
    </recommendedName>
</protein>
<evidence type="ECO:0000313" key="2">
    <source>
        <dbReference type="Proteomes" id="UP000189681"/>
    </source>
</evidence>
<dbReference type="EMBL" id="AYTS01000146">
    <property type="protein sequence ID" value="OOP55434.1"/>
    <property type="molecule type" value="Genomic_DNA"/>
</dbReference>
<dbReference type="AlphaFoldDB" id="A0A1V4AQN7"/>
<comment type="caution">
    <text evidence="1">The sequence shown here is derived from an EMBL/GenBank/DDBJ whole genome shotgun (WGS) entry which is preliminary data.</text>
</comment>
<accession>A0A1V4AQN7</accession>
<reference evidence="1 2" key="1">
    <citation type="journal article" date="2017" name="Water Res.">
        <title>Discovery and metagenomic analysis of an anammox bacterial enrichment related to Candidatus "Brocadia caroliniensis" in a full-scale glycerol-fed nitritation-denitritation separate centrate treatment process.</title>
        <authorList>
            <person name="Park H."/>
            <person name="Brotto A.C."/>
            <person name="van Loosdrecht M.C."/>
            <person name="Chandran K."/>
        </authorList>
    </citation>
    <scope>NUCLEOTIDE SEQUENCE [LARGE SCALE GENOMIC DNA]</scope>
    <source>
        <strain evidence="1">26THWARD</strain>
    </source>
</reference>
<name>A0A1V4AQN7_9BACT</name>